<dbReference type="Gene3D" id="3.20.20.70">
    <property type="entry name" value="Aldolase class I"/>
    <property type="match status" value="1"/>
</dbReference>
<keyword evidence="4" id="KW-1185">Reference proteome</keyword>
<evidence type="ECO:0000313" key="3">
    <source>
        <dbReference type="EMBL" id="MDC4239844.1"/>
    </source>
</evidence>
<dbReference type="GO" id="GO:0019854">
    <property type="term" value="P:L-ascorbic acid catabolic process"/>
    <property type="evidence" value="ECO:0007669"/>
    <property type="project" value="TreeGrafter"/>
</dbReference>
<dbReference type="SMART" id="SM00934">
    <property type="entry name" value="OMPdecase"/>
    <property type="match status" value="1"/>
</dbReference>
<dbReference type="SUPFAM" id="SSF51366">
    <property type="entry name" value="Ribulose-phoshate binding barrel"/>
    <property type="match status" value="1"/>
</dbReference>
<dbReference type="InterPro" id="IPR011060">
    <property type="entry name" value="RibuloseP-bd_barrel"/>
</dbReference>
<dbReference type="GO" id="GO:0033982">
    <property type="term" value="F:3-dehydro-L-gulonate-6-phosphate decarboxylase activity"/>
    <property type="evidence" value="ECO:0007669"/>
    <property type="project" value="TreeGrafter"/>
</dbReference>
<dbReference type="GO" id="GO:0004590">
    <property type="term" value="F:orotidine-5'-phosphate decarboxylase activity"/>
    <property type="evidence" value="ECO:0007669"/>
    <property type="project" value="UniProtKB-EC"/>
</dbReference>
<accession>A0A9X4AZH0</accession>
<evidence type="ECO:0000256" key="1">
    <source>
        <dbReference type="ARBA" id="ARBA00023239"/>
    </source>
</evidence>
<dbReference type="EC" id="4.1.1.23" evidence="3"/>
<evidence type="ECO:0000313" key="4">
    <source>
        <dbReference type="Proteomes" id="UP001141183"/>
    </source>
</evidence>
<dbReference type="EMBL" id="JAMRYU010000005">
    <property type="protein sequence ID" value="MDC4239844.1"/>
    <property type="molecule type" value="Genomic_DNA"/>
</dbReference>
<protein>
    <submittedName>
        <fullName evidence="3">Orotidine 5'-phosphate decarboxylase</fullName>
        <ecNumber evidence="3">4.1.1.23</ecNumber>
    </submittedName>
</protein>
<reference evidence="3" key="1">
    <citation type="submission" date="2022-05" db="EMBL/GenBank/DDBJ databases">
        <title>Draft genome sequence of Clostridium tertium strain CP3 isolated from Peru.</title>
        <authorList>
            <person name="Hurtado R."/>
            <person name="Lima L."/>
            <person name="Sousa T."/>
            <person name="Jaiswal A.K."/>
            <person name="Tiwari S."/>
            <person name="Maturrano L."/>
            <person name="Brenig B."/>
            <person name="Azevedo V."/>
        </authorList>
    </citation>
    <scope>NUCLEOTIDE SEQUENCE</scope>
    <source>
        <strain evidence="3">CP3</strain>
    </source>
</reference>
<dbReference type="GO" id="GO:0006207">
    <property type="term" value="P:'de novo' pyrimidine nucleobase biosynthetic process"/>
    <property type="evidence" value="ECO:0007669"/>
    <property type="project" value="InterPro"/>
</dbReference>
<dbReference type="InterPro" id="IPR013785">
    <property type="entry name" value="Aldolase_TIM"/>
</dbReference>
<dbReference type="RefSeq" id="WP_272470163.1">
    <property type="nucleotide sequence ID" value="NZ_JAMRYU010000005.1"/>
</dbReference>
<name>A0A9X4AZH0_9CLOT</name>
<dbReference type="PANTHER" id="PTHR35039:SF3">
    <property type="entry name" value="3-KETO-L-GULONATE-6-PHOSPHATE DECARBOXYLASE SGBH-RELATED"/>
    <property type="match status" value="1"/>
</dbReference>
<sequence length="206" mass="23189">MKVQVAIDRVELDKAIALVEKFNGVADIIEIGTSLIKDYGLLNLKKLHLKATNSLILGDIKTNDEGAYEFTMGYNQGFDILTVMGSSSLETLQKCYDVSKEYNKKMMIDLLECSYEKIKEISRFDEAIYCLHTSVDKSNSNNIIYELREFKLKFPLIKNIAIAGGINLDVIKKLKNEDINIVVIGSSITAAKDPMKVLNEIKEELL</sequence>
<dbReference type="AlphaFoldDB" id="A0A9X4AZH0"/>
<dbReference type="PANTHER" id="PTHR35039">
    <property type="entry name" value="3-KETO-L-GULONATE-6-PHOSPHATE DECARBOXYLASE SGBH-RELATED"/>
    <property type="match status" value="1"/>
</dbReference>
<keyword evidence="1 3" id="KW-0456">Lyase</keyword>
<feature type="domain" description="Orotidine 5'-phosphate decarboxylase" evidence="2">
    <location>
        <begin position="2"/>
        <end position="201"/>
    </location>
</feature>
<dbReference type="Pfam" id="PF00215">
    <property type="entry name" value="OMPdecase"/>
    <property type="match status" value="1"/>
</dbReference>
<comment type="caution">
    <text evidence="3">The sequence shown here is derived from an EMBL/GenBank/DDBJ whole genome shotgun (WGS) entry which is preliminary data.</text>
</comment>
<dbReference type="InterPro" id="IPR001754">
    <property type="entry name" value="OMPdeCOase_dom"/>
</dbReference>
<dbReference type="Proteomes" id="UP001141183">
    <property type="component" value="Unassembled WGS sequence"/>
</dbReference>
<organism evidence="3 4">
    <name type="scientific">Clostridium tertium</name>
    <dbReference type="NCBI Taxonomy" id="1559"/>
    <lineage>
        <taxon>Bacteria</taxon>
        <taxon>Bacillati</taxon>
        <taxon>Bacillota</taxon>
        <taxon>Clostridia</taxon>
        <taxon>Eubacteriales</taxon>
        <taxon>Clostridiaceae</taxon>
        <taxon>Clostridium</taxon>
    </lineage>
</organism>
<evidence type="ECO:0000259" key="2">
    <source>
        <dbReference type="SMART" id="SM00934"/>
    </source>
</evidence>
<gene>
    <name evidence="3" type="ORF">NE398_06665</name>
</gene>
<proteinExistence type="predicted"/>